<feature type="transmembrane region" description="Helical" evidence="1">
    <location>
        <begin position="68"/>
        <end position="89"/>
    </location>
</feature>
<keyword evidence="3" id="KW-1185">Reference proteome</keyword>
<keyword evidence="1" id="KW-1133">Transmembrane helix</keyword>
<keyword evidence="1" id="KW-0472">Membrane</keyword>
<evidence type="ECO:0000313" key="2">
    <source>
        <dbReference type="EMBL" id="QDT90882.1"/>
    </source>
</evidence>
<dbReference type="Proteomes" id="UP000316855">
    <property type="component" value="Chromosome"/>
</dbReference>
<protein>
    <submittedName>
        <fullName evidence="2">Uncharacterized protein</fullName>
    </submittedName>
</protein>
<dbReference type="EMBL" id="CP036343">
    <property type="protein sequence ID" value="QDT90882.1"/>
    <property type="molecule type" value="Genomic_DNA"/>
</dbReference>
<keyword evidence="1" id="KW-0812">Transmembrane</keyword>
<sequence length="220" mass="24566">MFRNLVDKLKSLVPAANEHFDPTTLDDPVAMQTEWSPLKGGGASFCTRKLVQVSPHRYEFRATLGAKAFYLIFFFIGLGVSIISISEIIVSGDIFTADVLLPGAFGLVFALICGLMFYYGTKPVVFDKQFDCFWKGNIPADELLYATANELLMPFKEIHSIQLIAEHVSGSKNSYYSYEMNLVSRDGVRTNVVDHGKLDQIREDANTLAEFLEVSVWDGT</sequence>
<dbReference type="RefSeq" id="WP_145227159.1">
    <property type="nucleotide sequence ID" value="NZ_CP036343.1"/>
</dbReference>
<dbReference type="OrthoDB" id="556365at2"/>
<evidence type="ECO:0000313" key="3">
    <source>
        <dbReference type="Proteomes" id="UP000316855"/>
    </source>
</evidence>
<organism evidence="2 3">
    <name type="scientific">Gimesia algae</name>
    <dbReference type="NCBI Taxonomy" id="2527971"/>
    <lineage>
        <taxon>Bacteria</taxon>
        <taxon>Pseudomonadati</taxon>
        <taxon>Planctomycetota</taxon>
        <taxon>Planctomycetia</taxon>
        <taxon>Planctomycetales</taxon>
        <taxon>Planctomycetaceae</taxon>
        <taxon>Gimesia</taxon>
    </lineage>
</organism>
<name>A0A517VD00_9PLAN</name>
<dbReference type="AlphaFoldDB" id="A0A517VD00"/>
<feature type="transmembrane region" description="Helical" evidence="1">
    <location>
        <begin position="101"/>
        <end position="119"/>
    </location>
</feature>
<accession>A0A517VD00</accession>
<proteinExistence type="predicted"/>
<evidence type="ECO:0000256" key="1">
    <source>
        <dbReference type="SAM" id="Phobius"/>
    </source>
</evidence>
<dbReference type="KEGG" id="gax:Pan161_25360"/>
<gene>
    <name evidence="2" type="ORF">Pan161_25360</name>
</gene>
<reference evidence="2 3" key="1">
    <citation type="submission" date="2019-02" db="EMBL/GenBank/DDBJ databases">
        <title>Deep-cultivation of Planctomycetes and their phenomic and genomic characterization uncovers novel biology.</title>
        <authorList>
            <person name="Wiegand S."/>
            <person name="Jogler M."/>
            <person name="Boedeker C."/>
            <person name="Pinto D."/>
            <person name="Vollmers J."/>
            <person name="Rivas-Marin E."/>
            <person name="Kohn T."/>
            <person name="Peeters S.H."/>
            <person name="Heuer A."/>
            <person name="Rast P."/>
            <person name="Oberbeckmann S."/>
            <person name="Bunk B."/>
            <person name="Jeske O."/>
            <person name="Meyerdierks A."/>
            <person name="Storesund J.E."/>
            <person name="Kallscheuer N."/>
            <person name="Luecker S."/>
            <person name="Lage O.M."/>
            <person name="Pohl T."/>
            <person name="Merkel B.J."/>
            <person name="Hornburger P."/>
            <person name="Mueller R.-W."/>
            <person name="Bruemmer F."/>
            <person name="Labrenz M."/>
            <person name="Spormann A.M."/>
            <person name="Op den Camp H."/>
            <person name="Overmann J."/>
            <person name="Amann R."/>
            <person name="Jetten M.S.M."/>
            <person name="Mascher T."/>
            <person name="Medema M.H."/>
            <person name="Devos D.P."/>
            <person name="Kaster A.-K."/>
            <person name="Ovreas L."/>
            <person name="Rohde M."/>
            <person name="Galperin M.Y."/>
            <person name="Jogler C."/>
        </authorList>
    </citation>
    <scope>NUCLEOTIDE SEQUENCE [LARGE SCALE GENOMIC DNA]</scope>
    <source>
        <strain evidence="2 3">Pan161</strain>
    </source>
</reference>